<sequence>MVCKISVLCFILATVCRVEAEPEDPPSVFDDTIARLGRTSSPVLPLNLSSLHLNFSSLHFPHLNFNFSGLHLNLSALQHLHLSHPITLHGNTQPITLHGNATEHWCCNVATTKKIIQSHSTLIYTKQIKDRVSHHHCGFLGTSRCARHHYYYVSVPAYKTTYTSKTIETTCPKKNLVCCKGYLLVADNCIPLSAIPGIKDDLIRLQNANIPLGR</sequence>
<dbReference type="GeneID" id="111120948"/>
<evidence type="ECO:0000256" key="1">
    <source>
        <dbReference type="SAM" id="SignalP"/>
    </source>
</evidence>
<reference evidence="3" key="1">
    <citation type="submission" date="2025-08" db="UniProtKB">
        <authorList>
            <consortium name="RefSeq"/>
        </authorList>
    </citation>
    <scope>IDENTIFICATION</scope>
    <source>
        <tissue evidence="3">Whole sample</tissue>
    </source>
</reference>
<dbReference type="Proteomes" id="UP000694844">
    <property type="component" value="Chromosome 2"/>
</dbReference>
<evidence type="ECO:0000313" key="3">
    <source>
        <dbReference type="RefSeq" id="XP_022317715.1"/>
    </source>
</evidence>
<evidence type="ECO:0000313" key="2">
    <source>
        <dbReference type="Proteomes" id="UP000694844"/>
    </source>
</evidence>
<proteinExistence type="predicted"/>
<gene>
    <name evidence="3" type="primary">LOC111120948</name>
</gene>
<dbReference type="AlphaFoldDB" id="A0A8B8CPJ4"/>
<dbReference type="OrthoDB" id="6089046at2759"/>
<name>A0A8B8CPJ4_CRAVI</name>
<accession>A0A8B8CPJ4</accession>
<keyword evidence="2" id="KW-1185">Reference proteome</keyword>
<feature type="chain" id="PRO_5034355886" evidence="1">
    <location>
        <begin position="21"/>
        <end position="214"/>
    </location>
</feature>
<dbReference type="RefSeq" id="XP_022317715.1">
    <property type="nucleotide sequence ID" value="XM_022462007.1"/>
</dbReference>
<keyword evidence="1" id="KW-0732">Signal</keyword>
<organism evidence="2 3">
    <name type="scientific">Crassostrea virginica</name>
    <name type="common">Eastern oyster</name>
    <dbReference type="NCBI Taxonomy" id="6565"/>
    <lineage>
        <taxon>Eukaryota</taxon>
        <taxon>Metazoa</taxon>
        <taxon>Spiralia</taxon>
        <taxon>Lophotrochozoa</taxon>
        <taxon>Mollusca</taxon>
        <taxon>Bivalvia</taxon>
        <taxon>Autobranchia</taxon>
        <taxon>Pteriomorphia</taxon>
        <taxon>Ostreida</taxon>
        <taxon>Ostreoidea</taxon>
        <taxon>Ostreidae</taxon>
        <taxon>Crassostrea</taxon>
    </lineage>
</organism>
<protein>
    <submittedName>
        <fullName evidence="3">Uncharacterized protein LOC111120948</fullName>
    </submittedName>
</protein>
<feature type="signal peptide" evidence="1">
    <location>
        <begin position="1"/>
        <end position="20"/>
    </location>
</feature>
<dbReference type="KEGG" id="cvn:111120948"/>